<accession>A0A086J854</accession>
<proteinExistence type="inferred from homology"/>
<feature type="binding site" evidence="4">
    <location>
        <begin position="738"/>
        <end position="742"/>
    </location>
    <ligand>
        <name>AMP</name>
        <dbReference type="ChEBI" id="CHEBI:456215"/>
    </ligand>
</feature>
<feature type="compositionally biased region" description="Gly residues" evidence="7">
    <location>
        <begin position="35"/>
        <end position="47"/>
    </location>
</feature>
<feature type="region of interest" description="Disordered" evidence="7">
    <location>
        <begin position="131"/>
        <end position="163"/>
    </location>
</feature>
<gene>
    <name evidence="10" type="ORF">TGP89_220420</name>
</gene>
<evidence type="ECO:0000256" key="6">
    <source>
        <dbReference type="RuleBase" id="RU363067"/>
    </source>
</evidence>
<dbReference type="PRINTS" id="PR00387">
    <property type="entry name" value="PDIESTERASE1"/>
</dbReference>
<feature type="binding site" evidence="5">
    <location>
        <position position="779"/>
    </location>
    <ligand>
        <name>Zn(2+)</name>
        <dbReference type="ChEBI" id="CHEBI:29105"/>
        <label>1</label>
    </ligand>
</feature>
<feature type="binding site" evidence="4">
    <location>
        <position position="978"/>
    </location>
    <ligand>
        <name>AMP</name>
        <dbReference type="ChEBI" id="CHEBI:456215"/>
    </ligand>
</feature>
<feature type="transmembrane region" description="Helical" evidence="8">
    <location>
        <begin position="338"/>
        <end position="360"/>
    </location>
</feature>
<dbReference type="InterPro" id="IPR003607">
    <property type="entry name" value="HD/PDEase_dom"/>
</dbReference>
<evidence type="ECO:0000256" key="5">
    <source>
        <dbReference type="PIRSR" id="PIRSR623088-3"/>
    </source>
</evidence>
<dbReference type="Proteomes" id="UP000028828">
    <property type="component" value="Unassembled WGS sequence"/>
</dbReference>
<dbReference type="GO" id="GO:0046872">
    <property type="term" value="F:metal ion binding"/>
    <property type="evidence" value="ECO:0007669"/>
    <property type="project" value="UniProtKB-KW"/>
</dbReference>
<feature type="compositionally biased region" description="Low complexity" evidence="7">
    <location>
        <begin position="96"/>
        <end position="119"/>
    </location>
</feature>
<name>A0A086J854_TOXGO</name>
<comment type="cofactor">
    <cofactor evidence="6">
        <name>a divalent metal cation</name>
        <dbReference type="ChEBI" id="CHEBI:60240"/>
    </cofactor>
    <text evidence="6">Binds 2 divalent metal cations per subunit. Site 1 may preferentially bind zinc ions, while site 2 has a preference for magnesium and/or manganese ions.</text>
</comment>
<feature type="binding site" evidence="5">
    <location>
        <position position="779"/>
    </location>
    <ligand>
        <name>Zn(2+)</name>
        <dbReference type="ChEBI" id="CHEBI:29105"/>
        <label>2</label>
    </ligand>
</feature>
<keyword evidence="8" id="KW-1133">Transmembrane helix</keyword>
<dbReference type="InterPro" id="IPR023174">
    <property type="entry name" value="PDEase_CS"/>
</dbReference>
<feature type="binding site" evidence="5">
    <location>
        <position position="778"/>
    </location>
    <ligand>
        <name>Zn(2+)</name>
        <dbReference type="ChEBI" id="CHEBI:29105"/>
        <label>1</label>
    </ligand>
</feature>
<dbReference type="CDD" id="cd00077">
    <property type="entry name" value="HDc"/>
    <property type="match status" value="1"/>
</dbReference>
<reference evidence="10 11" key="1">
    <citation type="submission" date="2014-03" db="EMBL/GenBank/DDBJ databases">
        <authorList>
            <person name="Sibley D."/>
            <person name="Venepally P."/>
            <person name="Karamycheva S."/>
            <person name="Hadjithomas M."/>
            <person name="Khan A."/>
            <person name="Brunk B."/>
            <person name="Roos D."/>
            <person name="Caler E."/>
            <person name="Lorenzi H."/>
        </authorList>
    </citation>
    <scope>NUCLEOTIDE SEQUENCE [LARGE SCALE GENOMIC DNA]</scope>
    <source>
        <strain evidence="11">p89</strain>
    </source>
</reference>
<dbReference type="InterPro" id="IPR002073">
    <property type="entry name" value="PDEase_catalytic_dom"/>
</dbReference>
<dbReference type="Gene3D" id="1.10.1300.10">
    <property type="entry name" value="3'5'-cyclic nucleotide phosphodiesterase, catalytic domain"/>
    <property type="match status" value="1"/>
</dbReference>
<feature type="domain" description="PDEase" evidence="9">
    <location>
        <begin position="656"/>
        <end position="1024"/>
    </location>
</feature>
<dbReference type="GO" id="GO:0004114">
    <property type="term" value="F:3',5'-cyclic-nucleotide phosphodiesterase activity"/>
    <property type="evidence" value="ECO:0007669"/>
    <property type="project" value="InterPro"/>
</dbReference>
<organism evidence="10 11">
    <name type="scientific">Toxoplasma gondii p89</name>
    <dbReference type="NCBI Taxonomy" id="943119"/>
    <lineage>
        <taxon>Eukaryota</taxon>
        <taxon>Sar</taxon>
        <taxon>Alveolata</taxon>
        <taxon>Apicomplexa</taxon>
        <taxon>Conoidasida</taxon>
        <taxon>Coccidia</taxon>
        <taxon>Eucoccidiorida</taxon>
        <taxon>Eimeriorina</taxon>
        <taxon>Sarcocystidae</taxon>
        <taxon>Toxoplasma</taxon>
    </lineage>
</organism>
<dbReference type="VEuPathDB" id="ToxoDB:TGP89_220420"/>
<feature type="transmembrane region" description="Helical" evidence="8">
    <location>
        <begin position="247"/>
        <end position="267"/>
    </location>
</feature>
<feature type="binding site" evidence="5">
    <location>
        <position position="927"/>
    </location>
    <ligand>
        <name>Zn(2+)</name>
        <dbReference type="ChEBI" id="CHEBI:29105"/>
        <label>1</label>
    </ligand>
</feature>
<keyword evidence="8" id="KW-0812">Transmembrane</keyword>
<feature type="binding site" evidence="4">
    <location>
        <position position="779"/>
    </location>
    <ligand>
        <name>AMP</name>
        <dbReference type="ChEBI" id="CHEBI:456215"/>
    </ligand>
</feature>
<dbReference type="SMR" id="A0A086J854"/>
<feature type="region of interest" description="Disordered" evidence="7">
    <location>
        <begin position="1"/>
        <end position="71"/>
    </location>
</feature>
<sequence length="1040" mass="116126">MPTSQQGEGASATVDRRPIIVSSASLAPIREDAGEGLGETGGTGTGAGPPLPCHSPGVTAEVAPQEGEEPLGPLHMWKRFILTKFSGGKKSDQAPGRRSSSLTSLSVPSGQLTSGISSSSAGLKSVWAPQSRMSSVSRTDSGSSGTGRSPDISTPTLYNRRKAEADEKSRFTLKGIVTTKWRHGEALSFIHPFWLTFENKDLEHQWKMQDLHYFAALVVRILACLALALPLFLLYCNFICRNCESTFLLPLIAISPSSIIAAAAYCCPVLQIRFRGVFTLWCCWIAVATVFFCEPSRLIKLLGLSEDTSFALGETGWMTTMPLILFSAILGGVEWPKFALITLVETTSVIVAISFLSTPLKACSRIPLQVFNAVTMIIANFTVRRLEIYRRLRYLEYRFAAGQLRCFEDEAARFIKASPVEDAFYCIKESERLLSEQLYAPEKGKTTTQTLYRCILYLTRAQIKLSLFDEKPATDPFFFYRADYPFSSPDGHHANDGAVGERPTSGAERFAAPREYHVAISESGGEDVDNTATKTRQIDIGTSNRTPEAAGDISPTAEPDVIERETSPVRVPTYKRKHHITSGRRMLDQRRNEAFDKFGDALACAFGIPSPQPPPPLRAKPVLRGLKQAARSKDISVSRTWAKDPPSEAKPLARRHSFVTLGAIDDNLFGLVERVGEDWDLDMFELCKQTNRMTLMATGFRLQHRFLAEYEPAFHLCTSTWRNFLREVSQRYRHNPYHNEQHGAAVAHMMVFLLRACQAWHMFKPLYQTAIIVAALVHDVGHFAMNNHYVVNSGHPLAITYNDRSVLENFHSALAFRIMGTNGNENFNITETFSAEDKRDFRKLIIELVLETDILFHFDFIGRFRLRRPMSPFFKLLGERGANPSFGQNPVSLLSSPSRTATDVEATSKEEAQDLTLLAKACIRSADVGHAAVEWRQHYFYSKAVQTEFFNQGKAEKRLRLRISPCCDPVSTDVPKCQDGFISYISRPLFEELALINTNGAIMQKCVPLLKANQATWNRIKTKGIEWNSAEALQEGFKTV</sequence>
<feature type="active site" description="Proton donor" evidence="3">
    <location>
        <position position="738"/>
    </location>
</feature>
<dbReference type="AlphaFoldDB" id="A0A086J854"/>
<evidence type="ECO:0000259" key="9">
    <source>
        <dbReference type="PROSITE" id="PS51845"/>
    </source>
</evidence>
<dbReference type="InterPro" id="IPR023088">
    <property type="entry name" value="PDEase"/>
</dbReference>
<evidence type="ECO:0000256" key="4">
    <source>
        <dbReference type="PIRSR" id="PIRSR623088-2"/>
    </source>
</evidence>
<dbReference type="PROSITE" id="PS51845">
    <property type="entry name" value="PDEASE_I_2"/>
    <property type="match status" value="1"/>
</dbReference>
<dbReference type="EC" id="3.1.4.-" evidence="6"/>
<dbReference type="PANTHER" id="PTHR11347">
    <property type="entry name" value="CYCLIC NUCLEOTIDE PHOSPHODIESTERASE"/>
    <property type="match status" value="1"/>
</dbReference>
<evidence type="ECO:0000256" key="8">
    <source>
        <dbReference type="SAM" id="Phobius"/>
    </source>
</evidence>
<dbReference type="SMART" id="SM00471">
    <property type="entry name" value="HDc"/>
    <property type="match status" value="1"/>
</dbReference>
<feature type="transmembrane region" description="Helical" evidence="8">
    <location>
        <begin position="213"/>
        <end position="235"/>
    </location>
</feature>
<evidence type="ECO:0000313" key="11">
    <source>
        <dbReference type="Proteomes" id="UP000028828"/>
    </source>
</evidence>
<dbReference type="SUPFAM" id="SSF109604">
    <property type="entry name" value="HD-domain/PDEase-like"/>
    <property type="match status" value="1"/>
</dbReference>
<dbReference type="InterPro" id="IPR036971">
    <property type="entry name" value="PDEase_catalytic_dom_sf"/>
</dbReference>
<feature type="compositionally biased region" description="Low complexity" evidence="7">
    <location>
        <begin position="131"/>
        <end position="149"/>
    </location>
</feature>
<dbReference type="EMBL" id="AEYI02002417">
    <property type="protein sequence ID" value="KFG28322.1"/>
    <property type="molecule type" value="Genomic_DNA"/>
</dbReference>
<evidence type="ECO:0000313" key="10">
    <source>
        <dbReference type="EMBL" id="KFG28322.1"/>
    </source>
</evidence>
<keyword evidence="8" id="KW-0472">Membrane</keyword>
<evidence type="ECO:0000256" key="2">
    <source>
        <dbReference type="ARBA" id="ARBA00022801"/>
    </source>
</evidence>
<evidence type="ECO:0000256" key="7">
    <source>
        <dbReference type="SAM" id="MobiDB-lite"/>
    </source>
</evidence>
<keyword evidence="1 5" id="KW-0479">Metal-binding</keyword>
<feature type="binding site" evidence="4">
    <location>
        <position position="927"/>
    </location>
    <ligand>
        <name>AMP</name>
        <dbReference type="ChEBI" id="CHEBI:456215"/>
    </ligand>
</feature>
<feature type="transmembrane region" description="Helical" evidence="8">
    <location>
        <begin position="274"/>
        <end position="292"/>
    </location>
</feature>
<dbReference type="Pfam" id="PF00233">
    <property type="entry name" value="PDEase_I"/>
    <property type="match status" value="1"/>
</dbReference>
<feature type="binding site" evidence="5">
    <location>
        <position position="742"/>
    </location>
    <ligand>
        <name>Zn(2+)</name>
        <dbReference type="ChEBI" id="CHEBI:29105"/>
        <label>1</label>
    </ligand>
</feature>
<protein>
    <recommendedName>
        <fullName evidence="6">Phosphodiesterase</fullName>
        <ecNumber evidence="6">3.1.4.-</ecNumber>
    </recommendedName>
</protein>
<dbReference type="GO" id="GO:0007165">
    <property type="term" value="P:signal transduction"/>
    <property type="evidence" value="ECO:0007669"/>
    <property type="project" value="InterPro"/>
</dbReference>
<comment type="similarity">
    <text evidence="6">Belongs to the cyclic nucleotide phosphodiesterase family.</text>
</comment>
<comment type="caution">
    <text evidence="10">The sequence shown here is derived from an EMBL/GenBank/DDBJ whole genome shotgun (WGS) entry which is preliminary data.</text>
</comment>
<feature type="transmembrane region" description="Helical" evidence="8">
    <location>
        <begin position="312"/>
        <end position="331"/>
    </location>
</feature>
<keyword evidence="2 6" id="KW-0378">Hydrolase</keyword>
<feature type="region of interest" description="Disordered" evidence="7">
    <location>
        <begin position="87"/>
        <end position="119"/>
    </location>
</feature>
<dbReference type="OrthoDB" id="333454at2759"/>
<evidence type="ECO:0000256" key="3">
    <source>
        <dbReference type="PIRSR" id="PIRSR623088-1"/>
    </source>
</evidence>
<dbReference type="PROSITE" id="PS00126">
    <property type="entry name" value="PDEASE_I_1"/>
    <property type="match status" value="1"/>
</dbReference>
<evidence type="ECO:0000256" key="1">
    <source>
        <dbReference type="ARBA" id="ARBA00022723"/>
    </source>
</evidence>